<evidence type="ECO:0000259" key="1">
    <source>
        <dbReference type="PROSITE" id="PS50042"/>
    </source>
</evidence>
<organism evidence="2 3">
    <name type="scientific">Prevotella micans F0438</name>
    <dbReference type="NCBI Taxonomy" id="883158"/>
    <lineage>
        <taxon>Bacteria</taxon>
        <taxon>Pseudomonadati</taxon>
        <taxon>Bacteroidota</taxon>
        <taxon>Bacteroidia</taxon>
        <taxon>Bacteroidales</taxon>
        <taxon>Prevotellaceae</taxon>
        <taxon>Prevotella</taxon>
    </lineage>
</organism>
<comment type="caution">
    <text evidence="2">The sequence shown here is derived from an EMBL/GenBank/DDBJ whole genome shotgun (WGS) entry which is preliminary data.</text>
</comment>
<dbReference type="Gene3D" id="2.60.120.10">
    <property type="entry name" value="Jelly Rolls"/>
    <property type="match status" value="1"/>
</dbReference>
<sequence>MLQIYNKLLELPLFLGIDRADLAQIVDKTRFGFLKLEPNQTLVEENQKCQLLYFLMSGQMIAQTHSDNRRYSIIEQFHAPNIIQAEHFFGFSQRYTKTFTARTDCSLLSLDKNEVLRLASQHLIFQLNLLGTLATGSQRGSRILWHNEPTTLREQFVRFVVQRCMRPAGEKTINIRMKDLAAELHAPRLNISSLLNSLQADNLLTLSRGRIVIPALEKLIQE</sequence>
<dbReference type="GO" id="GO:0006355">
    <property type="term" value="P:regulation of DNA-templated transcription"/>
    <property type="evidence" value="ECO:0007669"/>
    <property type="project" value="InterPro"/>
</dbReference>
<dbReference type="eggNOG" id="COG0664">
    <property type="taxonomic scope" value="Bacteria"/>
</dbReference>
<dbReference type="STRING" id="883158.HMPREF9140_00427"/>
<dbReference type="PATRIC" id="fig|883158.3.peg.436"/>
<dbReference type="InterPro" id="IPR018490">
    <property type="entry name" value="cNMP-bd_dom_sf"/>
</dbReference>
<name>H1Q0I9_9BACT</name>
<dbReference type="SUPFAM" id="SSF46785">
    <property type="entry name" value="Winged helix' DNA-binding domain"/>
    <property type="match status" value="1"/>
</dbReference>
<dbReference type="Proteomes" id="UP000016023">
    <property type="component" value="Unassembled WGS sequence"/>
</dbReference>
<dbReference type="InterPro" id="IPR036390">
    <property type="entry name" value="WH_DNA-bd_sf"/>
</dbReference>
<dbReference type="InterPro" id="IPR014710">
    <property type="entry name" value="RmlC-like_jellyroll"/>
</dbReference>
<dbReference type="RefSeq" id="WP_006951417.1">
    <property type="nucleotide sequence ID" value="NZ_JH594521.1"/>
</dbReference>
<feature type="domain" description="Cyclic nucleotide-binding" evidence="1">
    <location>
        <begin position="13"/>
        <end position="118"/>
    </location>
</feature>
<proteinExistence type="predicted"/>
<dbReference type="CDD" id="cd00038">
    <property type="entry name" value="CAP_ED"/>
    <property type="match status" value="1"/>
</dbReference>
<evidence type="ECO:0000313" key="3">
    <source>
        <dbReference type="Proteomes" id="UP000016023"/>
    </source>
</evidence>
<evidence type="ECO:0000313" key="2">
    <source>
        <dbReference type="EMBL" id="EHO73505.1"/>
    </source>
</evidence>
<dbReference type="PROSITE" id="PS50042">
    <property type="entry name" value="CNMP_BINDING_3"/>
    <property type="match status" value="1"/>
</dbReference>
<dbReference type="AlphaFoldDB" id="H1Q0I9"/>
<dbReference type="SUPFAM" id="SSF51206">
    <property type="entry name" value="cAMP-binding domain-like"/>
    <property type="match status" value="1"/>
</dbReference>
<keyword evidence="3" id="KW-1185">Reference proteome</keyword>
<accession>H1Q0I9</accession>
<dbReference type="InterPro" id="IPR000595">
    <property type="entry name" value="cNMP-bd_dom"/>
</dbReference>
<dbReference type="EMBL" id="AGWK01000016">
    <property type="protein sequence ID" value="EHO73505.1"/>
    <property type="molecule type" value="Genomic_DNA"/>
</dbReference>
<reference evidence="2 3" key="1">
    <citation type="submission" date="2011-12" db="EMBL/GenBank/DDBJ databases">
        <title>The Genome Sequence of Prevotella micans F0438.</title>
        <authorList>
            <consortium name="The Broad Institute Genome Sequencing Platform"/>
            <person name="Earl A."/>
            <person name="Ward D."/>
            <person name="Feldgarden M."/>
            <person name="Gevers D."/>
            <person name="Izard J."/>
            <person name="Baranova O.V."/>
            <person name="Blanton J.M."/>
            <person name="Wade W.G."/>
            <person name="Dewhirst F.E."/>
            <person name="Young S.K."/>
            <person name="Zeng Q."/>
            <person name="Gargeya S."/>
            <person name="Fitzgerald M."/>
            <person name="Haas B."/>
            <person name="Abouelleil A."/>
            <person name="Alvarado L."/>
            <person name="Arachchi H.M."/>
            <person name="Berlin A."/>
            <person name="Chapman S.B."/>
            <person name="Gearin G."/>
            <person name="Goldberg J."/>
            <person name="Griggs A."/>
            <person name="Gujja S."/>
            <person name="Hansen M."/>
            <person name="Heiman D."/>
            <person name="Howarth C."/>
            <person name="Larimer J."/>
            <person name="Lui A."/>
            <person name="MacDonald P.J.P."/>
            <person name="McCowen C."/>
            <person name="Montmayeur A."/>
            <person name="Murphy C."/>
            <person name="Neiman D."/>
            <person name="Pearson M."/>
            <person name="Priest M."/>
            <person name="Roberts A."/>
            <person name="Saif S."/>
            <person name="Shea T."/>
            <person name="Sisk P."/>
            <person name="Stolte C."/>
            <person name="Sykes S."/>
            <person name="Wortman J."/>
            <person name="Nusbaum C."/>
            <person name="Birren B."/>
        </authorList>
    </citation>
    <scope>NUCLEOTIDE SEQUENCE [LARGE SCALE GENOMIC DNA]</scope>
    <source>
        <strain evidence="2 3">F0438</strain>
    </source>
</reference>
<dbReference type="GO" id="GO:0003677">
    <property type="term" value="F:DNA binding"/>
    <property type="evidence" value="ECO:0007669"/>
    <property type="project" value="UniProtKB-KW"/>
</dbReference>
<dbReference type="SMART" id="SM00100">
    <property type="entry name" value="cNMP"/>
    <property type="match status" value="1"/>
</dbReference>
<protein>
    <recommendedName>
        <fullName evidence="1">Cyclic nucleotide-binding domain-containing protein</fullName>
    </recommendedName>
</protein>
<dbReference type="HOGENOM" id="CLU_075053_4_1_10"/>
<gene>
    <name evidence="2" type="ORF">HMPREF9140_00427</name>
</gene>
<dbReference type="Pfam" id="PF00027">
    <property type="entry name" value="cNMP_binding"/>
    <property type="match status" value="1"/>
</dbReference>